<dbReference type="SMART" id="SM00173">
    <property type="entry name" value="RAS"/>
    <property type="match status" value="1"/>
</dbReference>
<comment type="function">
    <text evidence="6">The small GTPases Rab are key regulators in vesicle trafficking.</text>
</comment>
<comment type="subcellular location">
    <subcellularLocation>
        <location evidence="6">Membrane</location>
        <topology evidence="6">Lipid-anchor</topology>
    </subcellularLocation>
</comment>
<dbReference type="FunFam" id="3.40.50.300:FF:000222">
    <property type="entry name" value="RAB32, member RAS oncogene family"/>
    <property type="match status" value="1"/>
</dbReference>
<evidence type="ECO:0000256" key="3">
    <source>
        <dbReference type="ARBA" id="ARBA00023134"/>
    </source>
</evidence>
<keyword evidence="5 6" id="KW-0636">Prenylation</keyword>
<dbReference type="InterPro" id="IPR030697">
    <property type="entry name" value="Rab29/Rab38/Rab32"/>
</dbReference>
<sequence>MHAATMHVDRLFKVLVVGDPVVGKTSFVQRFVHDDYTRHYRATVGVDFALKVIQWSETETIRLQLWDVAGQERFTSMTRLYYKDAAGCIVMFDVASLPSFHNCLKWKRDLDSKAFLPDGRPIPCILLANKSDLPDWAMSRAEIEQFSRDSGFLGWAETSVKMNHNITDSIRVLVEEMMCVGSAEEPGHLSDGGYLQLGAEDAGKKPRRCC</sequence>
<comment type="similarity">
    <text evidence="1 6">Belongs to the small GTPase superfamily. Rab family.</text>
</comment>
<dbReference type="GO" id="GO:0090385">
    <property type="term" value="P:phagosome-lysosome fusion"/>
    <property type="evidence" value="ECO:0007669"/>
    <property type="project" value="TreeGrafter"/>
</dbReference>
<dbReference type="SUPFAM" id="SSF52540">
    <property type="entry name" value="P-loop containing nucleoside triphosphate hydrolases"/>
    <property type="match status" value="1"/>
</dbReference>
<evidence type="ECO:0000313" key="9">
    <source>
        <dbReference type="RefSeq" id="XP_032819276.1"/>
    </source>
</evidence>
<dbReference type="PANTHER" id="PTHR47981">
    <property type="entry name" value="RAB FAMILY"/>
    <property type="match status" value="1"/>
</dbReference>
<dbReference type="GO" id="GO:0045335">
    <property type="term" value="C:phagocytic vesicle"/>
    <property type="evidence" value="ECO:0007669"/>
    <property type="project" value="TreeGrafter"/>
</dbReference>
<dbReference type="InterPro" id="IPR005225">
    <property type="entry name" value="Small_GTP-bd"/>
</dbReference>
<evidence type="ECO:0000256" key="1">
    <source>
        <dbReference type="ARBA" id="ARBA00006270"/>
    </source>
</evidence>
<dbReference type="KEGG" id="pmrn:116947529"/>
<dbReference type="GO" id="GO:0005764">
    <property type="term" value="C:lysosome"/>
    <property type="evidence" value="ECO:0007669"/>
    <property type="project" value="TreeGrafter"/>
</dbReference>
<dbReference type="Proteomes" id="UP001318040">
    <property type="component" value="Chromosome 30"/>
</dbReference>
<dbReference type="SMART" id="SM00174">
    <property type="entry name" value="RHO"/>
    <property type="match status" value="1"/>
</dbReference>
<keyword evidence="4 6" id="KW-0449">Lipoprotein</keyword>
<dbReference type="PROSITE" id="PS51419">
    <property type="entry name" value="RAB"/>
    <property type="match status" value="1"/>
</dbReference>
<dbReference type="GO" id="GO:0005525">
    <property type="term" value="F:GTP binding"/>
    <property type="evidence" value="ECO:0007669"/>
    <property type="project" value="UniProtKB-UniRule"/>
</dbReference>
<gene>
    <name evidence="8 9 10" type="primary">RAB29</name>
</gene>
<dbReference type="AlphaFoldDB" id="A0AAJ7X336"/>
<dbReference type="InterPro" id="IPR001806">
    <property type="entry name" value="Small_GTPase"/>
</dbReference>
<dbReference type="RefSeq" id="XP_032819276.1">
    <property type="nucleotide sequence ID" value="XM_032963385.1"/>
</dbReference>
<keyword evidence="2 6" id="KW-0547">Nucleotide-binding</keyword>
<accession>A0AAJ7X336</accession>
<dbReference type="SMART" id="SM00175">
    <property type="entry name" value="RAB"/>
    <property type="match status" value="1"/>
</dbReference>
<evidence type="ECO:0000313" key="8">
    <source>
        <dbReference type="RefSeq" id="XP_032819275.1"/>
    </source>
</evidence>
<name>A0AAJ7X336_PETMA</name>
<dbReference type="CTD" id="8934"/>
<protein>
    <recommendedName>
        <fullName evidence="6">Ras-related protein Rab</fullName>
    </recommendedName>
</protein>
<dbReference type="CDD" id="cd04107">
    <property type="entry name" value="Rab32_Rab38"/>
    <property type="match status" value="1"/>
</dbReference>
<dbReference type="GO" id="GO:0003924">
    <property type="term" value="F:GTPase activity"/>
    <property type="evidence" value="ECO:0007669"/>
    <property type="project" value="UniProtKB-UniRule"/>
</dbReference>
<dbReference type="GO" id="GO:0005770">
    <property type="term" value="C:late endosome"/>
    <property type="evidence" value="ECO:0007669"/>
    <property type="project" value="TreeGrafter"/>
</dbReference>
<evidence type="ECO:0000256" key="6">
    <source>
        <dbReference type="RuleBase" id="RU367128"/>
    </source>
</evidence>
<dbReference type="PANTHER" id="PTHR47981:SF42">
    <property type="entry name" value="RAS-RELATED PROTEIN RAB-7L1-LIKE ISOFORM X1"/>
    <property type="match status" value="1"/>
</dbReference>
<evidence type="ECO:0000256" key="5">
    <source>
        <dbReference type="ARBA" id="ARBA00023289"/>
    </source>
</evidence>
<dbReference type="NCBIfam" id="TIGR00231">
    <property type="entry name" value="small_GTP"/>
    <property type="match status" value="1"/>
</dbReference>
<dbReference type="GeneID" id="116947529"/>
<dbReference type="GO" id="GO:0016020">
    <property type="term" value="C:membrane"/>
    <property type="evidence" value="ECO:0007669"/>
    <property type="project" value="UniProtKB-SubCell"/>
</dbReference>
<dbReference type="GO" id="GO:0005802">
    <property type="term" value="C:trans-Golgi network"/>
    <property type="evidence" value="ECO:0007669"/>
    <property type="project" value="UniProtKB-UniRule"/>
</dbReference>
<proteinExistence type="inferred from homology"/>
<dbReference type="InterPro" id="IPR027417">
    <property type="entry name" value="P-loop_NTPase"/>
</dbReference>
<dbReference type="PRINTS" id="PR00449">
    <property type="entry name" value="RASTRNSFRMNG"/>
</dbReference>
<evidence type="ECO:0000313" key="7">
    <source>
        <dbReference type="Proteomes" id="UP001318040"/>
    </source>
</evidence>
<dbReference type="RefSeq" id="XP_032819277.1">
    <property type="nucleotide sequence ID" value="XM_032963386.1"/>
</dbReference>
<evidence type="ECO:0000256" key="4">
    <source>
        <dbReference type="ARBA" id="ARBA00023288"/>
    </source>
</evidence>
<dbReference type="SMART" id="SM00176">
    <property type="entry name" value="RAN"/>
    <property type="match status" value="1"/>
</dbReference>
<organism evidence="7 10">
    <name type="scientific">Petromyzon marinus</name>
    <name type="common">Sea lamprey</name>
    <dbReference type="NCBI Taxonomy" id="7757"/>
    <lineage>
        <taxon>Eukaryota</taxon>
        <taxon>Metazoa</taxon>
        <taxon>Chordata</taxon>
        <taxon>Craniata</taxon>
        <taxon>Vertebrata</taxon>
        <taxon>Cyclostomata</taxon>
        <taxon>Hyperoartia</taxon>
        <taxon>Petromyzontiformes</taxon>
        <taxon>Petromyzontidae</taxon>
        <taxon>Petromyzon</taxon>
    </lineage>
</organism>
<dbReference type="Gene3D" id="3.40.50.300">
    <property type="entry name" value="P-loop containing nucleotide triphosphate hydrolases"/>
    <property type="match status" value="1"/>
</dbReference>
<evidence type="ECO:0000313" key="10">
    <source>
        <dbReference type="RefSeq" id="XP_032819277.1"/>
    </source>
</evidence>
<keyword evidence="6" id="KW-0472">Membrane</keyword>
<dbReference type="GO" id="GO:0008333">
    <property type="term" value="P:endosome to lysosome transport"/>
    <property type="evidence" value="ECO:0007669"/>
    <property type="project" value="TreeGrafter"/>
</dbReference>
<dbReference type="Pfam" id="PF00071">
    <property type="entry name" value="Ras"/>
    <property type="match status" value="1"/>
</dbReference>
<keyword evidence="3 6" id="KW-0342">GTP-binding</keyword>
<reference evidence="8 9" key="1">
    <citation type="submission" date="2025-04" db="UniProtKB">
        <authorList>
            <consortium name="RefSeq"/>
        </authorList>
    </citation>
    <scope>IDENTIFICATION</scope>
    <source>
        <tissue evidence="8 9">Sperm</tissue>
    </source>
</reference>
<evidence type="ECO:0000256" key="2">
    <source>
        <dbReference type="ARBA" id="ARBA00022741"/>
    </source>
</evidence>
<dbReference type="RefSeq" id="XP_032819275.1">
    <property type="nucleotide sequence ID" value="XM_032963384.1"/>
</dbReference>
<keyword evidence="7" id="KW-1185">Reference proteome</keyword>
<dbReference type="PROSITE" id="PS51421">
    <property type="entry name" value="RAS"/>
    <property type="match status" value="1"/>
</dbReference>